<keyword evidence="1" id="KW-0805">Transcription regulation</keyword>
<dbReference type="SUPFAM" id="SSF46689">
    <property type="entry name" value="Homeodomain-like"/>
    <property type="match status" value="1"/>
</dbReference>
<dbReference type="PANTHER" id="PTHR30055:SF234">
    <property type="entry name" value="HTH-TYPE TRANSCRIPTIONAL REGULATOR BETI"/>
    <property type="match status" value="1"/>
</dbReference>
<dbReference type="PRINTS" id="PR00455">
    <property type="entry name" value="HTHTETR"/>
</dbReference>
<dbReference type="GO" id="GO:0000976">
    <property type="term" value="F:transcription cis-regulatory region binding"/>
    <property type="evidence" value="ECO:0007669"/>
    <property type="project" value="TreeGrafter"/>
</dbReference>
<organism evidence="7 8">
    <name type="scientific">Actinomadura darangshiensis</name>
    <dbReference type="NCBI Taxonomy" id="705336"/>
    <lineage>
        <taxon>Bacteria</taxon>
        <taxon>Bacillati</taxon>
        <taxon>Actinomycetota</taxon>
        <taxon>Actinomycetes</taxon>
        <taxon>Streptosporangiales</taxon>
        <taxon>Thermomonosporaceae</taxon>
        <taxon>Actinomadura</taxon>
    </lineage>
</organism>
<feature type="region of interest" description="Disordered" evidence="5">
    <location>
        <begin position="1"/>
        <end position="43"/>
    </location>
</feature>
<evidence type="ECO:0000256" key="4">
    <source>
        <dbReference type="PROSITE-ProRule" id="PRU00335"/>
    </source>
</evidence>
<dbReference type="RefSeq" id="WP_132200620.1">
    <property type="nucleotide sequence ID" value="NZ_SMKY01000159.1"/>
</dbReference>
<feature type="domain" description="HTH tetR-type" evidence="6">
    <location>
        <begin position="45"/>
        <end position="104"/>
    </location>
</feature>
<evidence type="ECO:0000259" key="6">
    <source>
        <dbReference type="PROSITE" id="PS50977"/>
    </source>
</evidence>
<comment type="caution">
    <text evidence="7">The sequence shown here is derived from an EMBL/GenBank/DDBJ whole genome shotgun (WGS) entry which is preliminary data.</text>
</comment>
<keyword evidence="3" id="KW-0804">Transcription</keyword>
<evidence type="ECO:0000313" key="7">
    <source>
        <dbReference type="EMBL" id="TDD75087.1"/>
    </source>
</evidence>
<dbReference type="PANTHER" id="PTHR30055">
    <property type="entry name" value="HTH-TYPE TRANSCRIPTIONAL REGULATOR RUTR"/>
    <property type="match status" value="1"/>
</dbReference>
<dbReference type="AlphaFoldDB" id="A0A4V2YTW5"/>
<evidence type="ECO:0000256" key="2">
    <source>
        <dbReference type="ARBA" id="ARBA00023125"/>
    </source>
</evidence>
<keyword evidence="2 4" id="KW-0238">DNA-binding</keyword>
<dbReference type="InterPro" id="IPR009057">
    <property type="entry name" value="Homeodomain-like_sf"/>
</dbReference>
<evidence type="ECO:0000256" key="5">
    <source>
        <dbReference type="SAM" id="MobiDB-lite"/>
    </source>
</evidence>
<protein>
    <submittedName>
        <fullName evidence="7">TetR/AcrR family transcriptional regulator</fullName>
    </submittedName>
</protein>
<accession>A0A4V2YTW5</accession>
<dbReference type="InterPro" id="IPR001647">
    <property type="entry name" value="HTH_TetR"/>
</dbReference>
<evidence type="ECO:0000313" key="8">
    <source>
        <dbReference type="Proteomes" id="UP000295578"/>
    </source>
</evidence>
<proteinExistence type="predicted"/>
<dbReference type="InterPro" id="IPR050109">
    <property type="entry name" value="HTH-type_TetR-like_transc_reg"/>
</dbReference>
<dbReference type="EMBL" id="SMKY01000159">
    <property type="protein sequence ID" value="TDD75087.1"/>
    <property type="molecule type" value="Genomic_DNA"/>
</dbReference>
<evidence type="ECO:0000256" key="1">
    <source>
        <dbReference type="ARBA" id="ARBA00023015"/>
    </source>
</evidence>
<feature type="DNA-binding region" description="H-T-H motif" evidence="4">
    <location>
        <begin position="67"/>
        <end position="86"/>
    </location>
</feature>
<dbReference type="Gene3D" id="1.10.357.10">
    <property type="entry name" value="Tetracycline Repressor, domain 2"/>
    <property type="match status" value="1"/>
</dbReference>
<dbReference type="GO" id="GO:0003700">
    <property type="term" value="F:DNA-binding transcription factor activity"/>
    <property type="evidence" value="ECO:0007669"/>
    <property type="project" value="TreeGrafter"/>
</dbReference>
<dbReference type="OrthoDB" id="9795011at2"/>
<dbReference type="PROSITE" id="PS50977">
    <property type="entry name" value="HTH_TETR_2"/>
    <property type="match status" value="1"/>
</dbReference>
<sequence>MDRPAAGQQLTRGGPALVAGRADGKDDVGPDATAPRKRGSQARAARNNWALIEAAREVFLVQGFDAPVSTIAERAGVGMSSLYRRCRTKEELLGRLCADSMEYLAQAAQDGPAIDDPRQGLAHYVQ</sequence>
<evidence type="ECO:0000256" key="3">
    <source>
        <dbReference type="ARBA" id="ARBA00023163"/>
    </source>
</evidence>
<gene>
    <name evidence="7" type="ORF">E1293_28750</name>
</gene>
<keyword evidence="8" id="KW-1185">Reference proteome</keyword>
<reference evidence="7 8" key="1">
    <citation type="submission" date="2019-03" db="EMBL/GenBank/DDBJ databases">
        <title>Draft genome sequences of novel Actinobacteria.</title>
        <authorList>
            <person name="Sahin N."/>
            <person name="Ay H."/>
            <person name="Saygin H."/>
        </authorList>
    </citation>
    <scope>NUCLEOTIDE SEQUENCE [LARGE SCALE GENOMIC DNA]</scope>
    <source>
        <strain evidence="7 8">DSM 45941</strain>
    </source>
</reference>
<dbReference type="Proteomes" id="UP000295578">
    <property type="component" value="Unassembled WGS sequence"/>
</dbReference>
<dbReference type="Pfam" id="PF00440">
    <property type="entry name" value="TetR_N"/>
    <property type="match status" value="1"/>
</dbReference>
<name>A0A4V2YTW5_9ACTN</name>